<feature type="signal peptide" evidence="1">
    <location>
        <begin position="1"/>
        <end position="25"/>
    </location>
</feature>
<organism evidence="2 3">
    <name type="scientific">Glaciihabitans tibetensis</name>
    <dbReference type="NCBI Taxonomy" id="1266600"/>
    <lineage>
        <taxon>Bacteria</taxon>
        <taxon>Bacillati</taxon>
        <taxon>Actinomycetota</taxon>
        <taxon>Actinomycetes</taxon>
        <taxon>Micrococcales</taxon>
        <taxon>Microbacteriaceae</taxon>
        <taxon>Glaciihabitans</taxon>
    </lineage>
</organism>
<evidence type="ECO:0000313" key="2">
    <source>
        <dbReference type="EMBL" id="PRY70633.1"/>
    </source>
</evidence>
<dbReference type="EMBL" id="PVTL01000001">
    <property type="protein sequence ID" value="PRY70633.1"/>
    <property type="molecule type" value="Genomic_DNA"/>
</dbReference>
<sequence>MTFKIIATYATAAAVLGILVGCAGAGGSGSGNSSADDSSDFADLPAGTAVVRVEQTGGFVTPQTTFSRVPDLAVYADGRTITPGPQIRIFPPPALPSLQISELSDAQVERIVDIADDAGLLNASVEYGEPNIADATTTVVTIVSEGETYVHEAYALSSVSLDAPVDPDSDVSEGVTLGIDAAAAEARSALSSFIAEATTIASNAEAEQSAVWEPDAYSLRATPAQAASAGGLDGTDGTDVIDDIAGESPAPALPWEIADVTLSAAAECVSVEGEQATQLRDQLAAANELSLFKQADGEYQVWIRPVYPDEIPCAVAP</sequence>
<proteinExistence type="predicted"/>
<gene>
    <name evidence="2" type="ORF">B0I08_101770</name>
</gene>
<keyword evidence="1" id="KW-0732">Signal</keyword>
<comment type="caution">
    <text evidence="2">The sequence shown here is derived from an EMBL/GenBank/DDBJ whole genome shotgun (WGS) entry which is preliminary data.</text>
</comment>
<protein>
    <submittedName>
        <fullName evidence="2">Uncharacterized protein</fullName>
    </submittedName>
</protein>
<accession>A0A2T0VKC0</accession>
<evidence type="ECO:0000313" key="3">
    <source>
        <dbReference type="Proteomes" id="UP000237983"/>
    </source>
</evidence>
<evidence type="ECO:0000256" key="1">
    <source>
        <dbReference type="SAM" id="SignalP"/>
    </source>
</evidence>
<dbReference type="OrthoDB" id="5184982at2"/>
<keyword evidence="3" id="KW-1185">Reference proteome</keyword>
<dbReference type="RefSeq" id="WP_106209895.1">
    <property type="nucleotide sequence ID" value="NZ_PVTL01000001.1"/>
</dbReference>
<reference evidence="2 3" key="1">
    <citation type="submission" date="2018-03" db="EMBL/GenBank/DDBJ databases">
        <title>Genomic Encyclopedia of Type Strains, Phase III (KMG-III): the genomes of soil and plant-associated and newly described type strains.</title>
        <authorList>
            <person name="Whitman W."/>
        </authorList>
    </citation>
    <scope>NUCLEOTIDE SEQUENCE [LARGE SCALE GENOMIC DNA]</scope>
    <source>
        <strain evidence="2 3">CGMCC 1.12484</strain>
    </source>
</reference>
<dbReference type="Proteomes" id="UP000237983">
    <property type="component" value="Unassembled WGS sequence"/>
</dbReference>
<dbReference type="AlphaFoldDB" id="A0A2T0VKC0"/>
<feature type="chain" id="PRO_5039113186" evidence="1">
    <location>
        <begin position="26"/>
        <end position="317"/>
    </location>
</feature>
<dbReference type="PROSITE" id="PS51257">
    <property type="entry name" value="PROKAR_LIPOPROTEIN"/>
    <property type="match status" value="1"/>
</dbReference>
<name>A0A2T0VKC0_9MICO</name>